<feature type="region of interest" description="Disordered" evidence="1">
    <location>
        <begin position="68"/>
        <end position="127"/>
    </location>
</feature>
<keyword evidence="4" id="KW-1185">Reference proteome</keyword>
<evidence type="ECO:0000313" key="3">
    <source>
        <dbReference type="EMBL" id="KAG5648014.1"/>
    </source>
</evidence>
<accession>A0A9P7KFY5</accession>
<feature type="chain" id="PRO_5040137747" evidence="2">
    <location>
        <begin position="21"/>
        <end position="165"/>
    </location>
</feature>
<reference evidence="3" key="2">
    <citation type="submission" date="2021-10" db="EMBL/GenBank/DDBJ databases">
        <title>Phylogenomics reveals ancestral predisposition of the termite-cultivated fungus Termitomyces towards a domesticated lifestyle.</title>
        <authorList>
            <person name="Auxier B."/>
            <person name="Grum-Grzhimaylo A."/>
            <person name="Cardenas M.E."/>
            <person name="Lodge J.D."/>
            <person name="Laessoe T."/>
            <person name="Pedersen O."/>
            <person name="Smith M.E."/>
            <person name="Kuyper T.W."/>
            <person name="Franco-Molano E.A."/>
            <person name="Baroni T.J."/>
            <person name="Aanen D.K."/>
        </authorList>
    </citation>
    <scope>NUCLEOTIDE SEQUENCE</scope>
    <source>
        <strain evidence="3">AP01</strain>
        <tissue evidence="3">Mycelium</tissue>
    </source>
</reference>
<feature type="compositionally biased region" description="Low complexity" evidence="1">
    <location>
        <begin position="87"/>
        <end position="102"/>
    </location>
</feature>
<organism evidence="3 4">
    <name type="scientific">Asterophora parasitica</name>
    <dbReference type="NCBI Taxonomy" id="117018"/>
    <lineage>
        <taxon>Eukaryota</taxon>
        <taxon>Fungi</taxon>
        <taxon>Dikarya</taxon>
        <taxon>Basidiomycota</taxon>
        <taxon>Agaricomycotina</taxon>
        <taxon>Agaricomycetes</taxon>
        <taxon>Agaricomycetidae</taxon>
        <taxon>Agaricales</taxon>
        <taxon>Tricholomatineae</taxon>
        <taxon>Lyophyllaceae</taxon>
        <taxon>Asterophora</taxon>
    </lineage>
</organism>
<dbReference type="EMBL" id="JABCKV010000005">
    <property type="protein sequence ID" value="KAG5648014.1"/>
    <property type="molecule type" value="Genomic_DNA"/>
</dbReference>
<gene>
    <name evidence="3" type="ORF">DXG03_007048</name>
</gene>
<evidence type="ECO:0000313" key="4">
    <source>
        <dbReference type="Proteomes" id="UP000775547"/>
    </source>
</evidence>
<evidence type="ECO:0000256" key="1">
    <source>
        <dbReference type="SAM" id="MobiDB-lite"/>
    </source>
</evidence>
<dbReference type="Proteomes" id="UP000775547">
    <property type="component" value="Unassembled WGS sequence"/>
</dbReference>
<comment type="caution">
    <text evidence="3">The sequence shown here is derived from an EMBL/GenBank/DDBJ whole genome shotgun (WGS) entry which is preliminary data.</text>
</comment>
<feature type="signal peptide" evidence="2">
    <location>
        <begin position="1"/>
        <end position="20"/>
    </location>
</feature>
<name>A0A9P7KFY5_9AGAR</name>
<dbReference type="AlphaFoldDB" id="A0A9P7KFY5"/>
<feature type="compositionally biased region" description="Polar residues" evidence="1">
    <location>
        <begin position="69"/>
        <end position="86"/>
    </location>
</feature>
<evidence type="ECO:0000256" key="2">
    <source>
        <dbReference type="SAM" id="SignalP"/>
    </source>
</evidence>
<keyword evidence="2" id="KW-0732">Signal</keyword>
<protein>
    <submittedName>
        <fullName evidence="3">Uncharacterized protein</fullName>
    </submittedName>
</protein>
<proteinExistence type="predicted"/>
<sequence length="165" mass="15924">MRPATTSTLLALALPLFVAAQQQSGSASGGAPGPTHTVITATSLSTFLTFGPDRQISTGTSTIVITSTQPLTTTGPAATGSNSANATHSGNSTQSHSSTQSSVNLPTAPTNIPVGGGIAGAPSPGATGGAYGPDDGYIAAAVTLHRDTMLVGLAGLVVGGALIAL</sequence>
<reference evidence="3" key="1">
    <citation type="submission" date="2020-07" db="EMBL/GenBank/DDBJ databases">
        <authorList>
            <person name="Nieuwenhuis M."/>
            <person name="Van De Peppel L.J.J."/>
        </authorList>
    </citation>
    <scope>NUCLEOTIDE SEQUENCE</scope>
    <source>
        <strain evidence="3">AP01</strain>
        <tissue evidence="3">Mycelium</tissue>
    </source>
</reference>